<dbReference type="SUPFAM" id="SSF56601">
    <property type="entry name" value="beta-lactamase/transpeptidase-like"/>
    <property type="match status" value="1"/>
</dbReference>
<evidence type="ECO:0000313" key="2">
    <source>
        <dbReference type="EMBL" id="KAF4613304.1"/>
    </source>
</evidence>
<protein>
    <recommendedName>
        <fullName evidence="1">Beta-lactamase-related domain-containing protein</fullName>
    </recommendedName>
</protein>
<dbReference type="InterPro" id="IPR001466">
    <property type="entry name" value="Beta-lactam-related"/>
</dbReference>
<evidence type="ECO:0000259" key="1">
    <source>
        <dbReference type="Pfam" id="PF00144"/>
    </source>
</evidence>
<dbReference type="Gene3D" id="3.40.710.10">
    <property type="entry name" value="DD-peptidase/beta-lactamase superfamily"/>
    <property type="match status" value="1"/>
</dbReference>
<proteinExistence type="predicted"/>
<name>A0A8H4VMI1_9AGAR</name>
<evidence type="ECO:0000313" key="3">
    <source>
        <dbReference type="Proteomes" id="UP000521872"/>
    </source>
</evidence>
<accession>A0A8H4VMI1</accession>
<dbReference type="InterPro" id="IPR050789">
    <property type="entry name" value="Diverse_Enzym_Activities"/>
</dbReference>
<comment type="caution">
    <text evidence="2">The sequence shown here is derived from an EMBL/GenBank/DDBJ whole genome shotgun (WGS) entry which is preliminary data.</text>
</comment>
<dbReference type="OrthoDB" id="428260at2759"/>
<organism evidence="2 3">
    <name type="scientific">Agrocybe pediades</name>
    <dbReference type="NCBI Taxonomy" id="84607"/>
    <lineage>
        <taxon>Eukaryota</taxon>
        <taxon>Fungi</taxon>
        <taxon>Dikarya</taxon>
        <taxon>Basidiomycota</taxon>
        <taxon>Agaricomycotina</taxon>
        <taxon>Agaricomycetes</taxon>
        <taxon>Agaricomycetidae</taxon>
        <taxon>Agaricales</taxon>
        <taxon>Agaricineae</taxon>
        <taxon>Strophariaceae</taxon>
        <taxon>Agrocybe</taxon>
    </lineage>
</organism>
<dbReference type="EMBL" id="JAACJL010000046">
    <property type="protein sequence ID" value="KAF4613304.1"/>
    <property type="molecule type" value="Genomic_DNA"/>
</dbReference>
<dbReference type="PANTHER" id="PTHR43283:SF3">
    <property type="entry name" value="BETA-LACTAMASE FAMILY PROTEIN (AFU_ORTHOLOGUE AFUA_5G07500)"/>
    <property type="match status" value="1"/>
</dbReference>
<keyword evidence="3" id="KW-1185">Reference proteome</keyword>
<dbReference type="AlphaFoldDB" id="A0A8H4VMI1"/>
<dbReference type="PANTHER" id="PTHR43283">
    <property type="entry name" value="BETA-LACTAMASE-RELATED"/>
    <property type="match status" value="1"/>
</dbReference>
<dbReference type="Pfam" id="PF00144">
    <property type="entry name" value="Beta-lactamase"/>
    <property type="match status" value="1"/>
</dbReference>
<reference evidence="2 3" key="1">
    <citation type="submission" date="2019-12" db="EMBL/GenBank/DDBJ databases">
        <authorList>
            <person name="Floudas D."/>
            <person name="Bentzer J."/>
            <person name="Ahren D."/>
            <person name="Johansson T."/>
            <person name="Persson P."/>
            <person name="Tunlid A."/>
        </authorList>
    </citation>
    <scope>NUCLEOTIDE SEQUENCE [LARGE SCALE GENOMIC DNA]</scope>
    <source>
        <strain evidence="2 3">CBS 102.39</strain>
    </source>
</reference>
<sequence>MAQLSPDGIKALDQVVARATRERKIPGFVFCASNVDEEIYLSSNGYKVVSDPSSGPVTPDTPFWICSQTKLIVHIAALQLIEQGRLSQETAVADFFPEFSNAVVIDDITSPASSYKPARTIMRVEHLLNFTSGLYYPVQAVKNVSLPPAYLTPHSKSDPHAEFFRVMKGNLPGIPLKFEPGTNFAYGFSSDILGFIVENVTGMSLEEYCQTNIFSPLKIKASFYLTPGIAKDSITISYRNSDGTLEPMTDQVKLIERNPNEVSVFIGGIGIYTSLRDYLSLLRHLLQIHSGRLTIQGILSPQTVHELFVPALPPEGLGSLQQFTDGYKDHPGNNQWSTALAVTTSDWPGRRKKGSAFWSGWAGTFYFMDPTTGIAFVFGTQILPSRDPEVTKLYTELEETLYAGLKHE</sequence>
<feature type="domain" description="Beta-lactamase-related" evidence="1">
    <location>
        <begin position="12"/>
        <end position="387"/>
    </location>
</feature>
<gene>
    <name evidence="2" type="ORF">D9613_011204</name>
</gene>
<dbReference type="InterPro" id="IPR012338">
    <property type="entry name" value="Beta-lactam/transpept-like"/>
</dbReference>
<dbReference type="Proteomes" id="UP000521872">
    <property type="component" value="Unassembled WGS sequence"/>
</dbReference>